<dbReference type="EMBL" id="BLAY01000366">
    <property type="protein sequence ID" value="GET44469.1"/>
    <property type="molecule type" value="Genomic_DNA"/>
</dbReference>
<protein>
    <submittedName>
        <fullName evidence="2">Uncharacterized protein</fullName>
    </submittedName>
</protein>
<evidence type="ECO:0000313" key="2">
    <source>
        <dbReference type="EMBL" id="GET44469.1"/>
    </source>
</evidence>
<organism evidence="2 3">
    <name type="scientific">Microseira wollei NIES-4236</name>
    <dbReference type="NCBI Taxonomy" id="2530354"/>
    <lineage>
        <taxon>Bacteria</taxon>
        <taxon>Bacillati</taxon>
        <taxon>Cyanobacteriota</taxon>
        <taxon>Cyanophyceae</taxon>
        <taxon>Oscillatoriophycideae</taxon>
        <taxon>Aerosakkonematales</taxon>
        <taxon>Aerosakkonemataceae</taxon>
        <taxon>Microseira</taxon>
    </lineage>
</organism>
<accession>A0AAV3WQI2</accession>
<reference evidence="2" key="1">
    <citation type="submission" date="2019-10" db="EMBL/GenBank/DDBJ databases">
        <title>Draft genome sequece of Microseira wollei NIES-4236.</title>
        <authorList>
            <person name="Yamaguchi H."/>
            <person name="Suzuki S."/>
            <person name="Kawachi M."/>
        </authorList>
    </citation>
    <scope>NUCLEOTIDE SEQUENCE</scope>
    <source>
        <strain evidence="2">NIES-4236</strain>
    </source>
</reference>
<dbReference type="AlphaFoldDB" id="A0AAV3WQI2"/>
<evidence type="ECO:0000256" key="1">
    <source>
        <dbReference type="SAM" id="MobiDB-lite"/>
    </source>
</evidence>
<comment type="caution">
    <text evidence="2">The sequence shown here is derived from an EMBL/GenBank/DDBJ whole genome shotgun (WGS) entry which is preliminary data.</text>
</comment>
<gene>
    <name evidence="2" type="ORF">MiSe_92980</name>
</gene>
<feature type="region of interest" description="Disordered" evidence="1">
    <location>
        <begin position="13"/>
        <end position="32"/>
    </location>
</feature>
<dbReference type="Proteomes" id="UP001050975">
    <property type="component" value="Unassembled WGS sequence"/>
</dbReference>
<proteinExistence type="predicted"/>
<evidence type="ECO:0000313" key="3">
    <source>
        <dbReference type="Proteomes" id="UP001050975"/>
    </source>
</evidence>
<sequence length="32" mass="3509">MWLENLVTLPKAAETAMDSLTPQTDTTSREAS</sequence>
<name>A0AAV3WQI2_9CYAN</name>
<keyword evidence="3" id="KW-1185">Reference proteome</keyword>